<evidence type="ECO:0000256" key="4">
    <source>
        <dbReference type="ARBA" id="ARBA00022801"/>
    </source>
</evidence>
<keyword evidence="4 6" id="KW-0378">Hydrolase</keyword>
<dbReference type="EMBL" id="JAAIUW010000005">
    <property type="protein sequence ID" value="KAF7832008.1"/>
    <property type="molecule type" value="Genomic_DNA"/>
</dbReference>
<dbReference type="Proteomes" id="UP000634136">
    <property type="component" value="Unassembled WGS sequence"/>
</dbReference>
<evidence type="ECO:0000256" key="7">
    <source>
        <dbReference type="SAM" id="MobiDB-lite"/>
    </source>
</evidence>
<feature type="compositionally biased region" description="Low complexity" evidence="7">
    <location>
        <begin position="24"/>
        <end position="45"/>
    </location>
</feature>
<organism evidence="8 9">
    <name type="scientific">Senna tora</name>
    <dbReference type="NCBI Taxonomy" id="362788"/>
    <lineage>
        <taxon>Eukaryota</taxon>
        <taxon>Viridiplantae</taxon>
        <taxon>Streptophyta</taxon>
        <taxon>Embryophyta</taxon>
        <taxon>Tracheophyta</taxon>
        <taxon>Spermatophyta</taxon>
        <taxon>Magnoliopsida</taxon>
        <taxon>eudicotyledons</taxon>
        <taxon>Gunneridae</taxon>
        <taxon>Pentapetalae</taxon>
        <taxon>rosids</taxon>
        <taxon>fabids</taxon>
        <taxon>Fabales</taxon>
        <taxon>Fabaceae</taxon>
        <taxon>Caesalpinioideae</taxon>
        <taxon>Cassia clade</taxon>
        <taxon>Senna</taxon>
    </lineage>
</organism>
<dbReference type="InterPro" id="IPR011050">
    <property type="entry name" value="Pectin_lyase_fold/virulence"/>
</dbReference>
<gene>
    <name evidence="8" type="ORF">G2W53_014341</name>
</gene>
<comment type="similarity">
    <text evidence="2 6">Belongs to the glycosyl hydrolase 28 family.</text>
</comment>
<dbReference type="OrthoDB" id="187139at2759"/>
<dbReference type="Pfam" id="PF00295">
    <property type="entry name" value="Glyco_hydro_28"/>
    <property type="match status" value="1"/>
</dbReference>
<proteinExistence type="inferred from homology"/>
<evidence type="ECO:0000256" key="6">
    <source>
        <dbReference type="RuleBase" id="RU361169"/>
    </source>
</evidence>
<dbReference type="GO" id="GO:0005975">
    <property type="term" value="P:carbohydrate metabolic process"/>
    <property type="evidence" value="ECO:0007669"/>
    <property type="project" value="InterPro"/>
</dbReference>
<evidence type="ECO:0000256" key="1">
    <source>
        <dbReference type="ARBA" id="ARBA00004191"/>
    </source>
</evidence>
<evidence type="ECO:0000256" key="2">
    <source>
        <dbReference type="ARBA" id="ARBA00008834"/>
    </source>
</evidence>
<reference evidence="8" key="1">
    <citation type="submission" date="2020-09" db="EMBL/GenBank/DDBJ databases">
        <title>Genome-Enabled Discovery of Anthraquinone Biosynthesis in Senna tora.</title>
        <authorList>
            <person name="Kang S.-H."/>
            <person name="Pandey R.P."/>
            <person name="Lee C.-M."/>
            <person name="Sim J.-S."/>
            <person name="Jeong J.-T."/>
            <person name="Choi B.-S."/>
            <person name="Jung M."/>
            <person name="Ginzburg D."/>
            <person name="Zhao K."/>
            <person name="Won S.Y."/>
            <person name="Oh T.-J."/>
            <person name="Yu Y."/>
            <person name="Kim N.-H."/>
            <person name="Lee O.R."/>
            <person name="Lee T.-H."/>
            <person name="Bashyal P."/>
            <person name="Kim T.-S."/>
            <person name="Lee W.-H."/>
            <person name="Kawkins C."/>
            <person name="Kim C.-K."/>
            <person name="Kim J.S."/>
            <person name="Ahn B.O."/>
            <person name="Rhee S.Y."/>
            <person name="Sohng J.K."/>
        </authorList>
    </citation>
    <scope>NUCLEOTIDE SEQUENCE</scope>
    <source>
        <tissue evidence="8">Leaf</tissue>
    </source>
</reference>
<comment type="caution">
    <text evidence="8">The sequence shown here is derived from an EMBL/GenBank/DDBJ whole genome shotgun (WGS) entry which is preliminary data.</text>
</comment>
<evidence type="ECO:0000256" key="5">
    <source>
        <dbReference type="ARBA" id="ARBA00023295"/>
    </source>
</evidence>
<dbReference type="InterPro" id="IPR012334">
    <property type="entry name" value="Pectin_lyas_fold"/>
</dbReference>
<evidence type="ECO:0000313" key="9">
    <source>
        <dbReference type="Proteomes" id="UP000634136"/>
    </source>
</evidence>
<keyword evidence="5 6" id="KW-0326">Glycosidase</keyword>
<feature type="region of interest" description="Disordered" evidence="7">
    <location>
        <begin position="1"/>
        <end position="45"/>
    </location>
</feature>
<feature type="compositionally biased region" description="Polar residues" evidence="7">
    <location>
        <begin position="1"/>
        <end position="16"/>
    </location>
</feature>
<protein>
    <submittedName>
        <fullName evidence="8">Polygalacturonase isoform X3</fullName>
    </submittedName>
</protein>
<accession>A0A834WTB8</accession>
<keyword evidence="3" id="KW-0964">Secreted</keyword>
<dbReference type="GO" id="GO:0004650">
    <property type="term" value="F:polygalacturonase activity"/>
    <property type="evidence" value="ECO:0007669"/>
    <property type="project" value="InterPro"/>
</dbReference>
<dbReference type="Gene3D" id="2.160.20.10">
    <property type="entry name" value="Single-stranded right-handed beta-helix, Pectin lyase-like"/>
    <property type="match status" value="1"/>
</dbReference>
<evidence type="ECO:0000256" key="3">
    <source>
        <dbReference type="ARBA" id="ARBA00022512"/>
    </source>
</evidence>
<dbReference type="InterPro" id="IPR000743">
    <property type="entry name" value="Glyco_hydro_28"/>
</dbReference>
<comment type="subcellular location">
    <subcellularLocation>
        <location evidence="1">Secreted</location>
        <location evidence="1">Cell wall</location>
    </subcellularLocation>
</comment>
<dbReference type="AlphaFoldDB" id="A0A834WTB8"/>
<dbReference type="SUPFAM" id="SSF51126">
    <property type="entry name" value="Pectin lyase-like"/>
    <property type="match status" value="1"/>
</dbReference>
<name>A0A834WTB8_9FABA</name>
<sequence>MLLQPPNSTHNGSRTHPPNHDPESLSAPPTSSPPSLSSSISPRAPSKVKISKVEFKNIRGTFATPNGVSLICSSGIPCEDAKLSEIDLTFNGAPTTAKCSNVKPIIVRKAPKCTAYNLSRLSLAGHFFHSDISKF</sequence>
<keyword evidence="3" id="KW-0134">Cell wall</keyword>
<evidence type="ECO:0000313" key="8">
    <source>
        <dbReference type="EMBL" id="KAF7832008.1"/>
    </source>
</evidence>
<keyword evidence="9" id="KW-1185">Reference proteome</keyword>